<evidence type="ECO:0000313" key="4">
    <source>
        <dbReference type="EMBL" id="OYV82279.1"/>
    </source>
</evidence>
<feature type="domain" description="Rhodanese" evidence="1">
    <location>
        <begin position="36"/>
        <end position="135"/>
    </location>
</feature>
<dbReference type="SUPFAM" id="SSF52821">
    <property type="entry name" value="Rhodanese/Cell cycle control phosphatase"/>
    <property type="match status" value="1"/>
</dbReference>
<proteinExistence type="predicted"/>
<dbReference type="PROSITE" id="PS50206">
    <property type="entry name" value="RHODANESE_3"/>
    <property type="match status" value="1"/>
</dbReference>
<evidence type="ECO:0000259" key="1">
    <source>
        <dbReference type="PROSITE" id="PS50206"/>
    </source>
</evidence>
<name>A0A060UMB7_9PROT</name>
<dbReference type="InterPro" id="IPR001763">
    <property type="entry name" value="Rhodanese-like_dom"/>
</dbReference>
<dbReference type="EMBL" id="CP059488">
    <property type="protein sequence ID" value="QQD72163.1"/>
    <property type="molecule type" value="Genomic_DNA"/>
</dbReference>
<dbReference type="OrthoDB" id="9815890at2"/>
<reference evidence="6 8" key="5">
    <citation type="submission" date="2017-03" db="EMBL/GenBank/DDBJ databases">
        <authorList>
            <person name="Regsiter A."/>
            <person name="William W."/>
        </authorList>
    </citation>
    <scope>NUCLEOTIDE SEQUENCE [LARGE SCALE GENOMIC DNA]</scope>
    <source>
        <strain evidence="6">PRJEB5721</strain>
    </source>
</reference>
<dbReference type="Pfam" id="PF00581">
    <property type="entry name" value="Rhodanese"/>
    <property type="match status" value="1"/>
</dbReference>
<dbReference type="CDD" id="cd01522">
    <property type="entry name" value="RHOD_1"/>
    <property type="match status" value="1"/>
</dbReference>
<dbReference type="EMBL" id="CCCS020000023">
    <property type="protein sequence ID" value="CDQ09456.1"/>
    <property type="molecule type" value="Genomic_DNA"/>
</dbReference>
<evidence type="ECO:0000313" key="2">
    <source>
        <dbReference type="EMBL" id="CDQ09456.1"/>
    </source>
</evidence>
<accession>A0A060UMB7</accession>
<dbReference type="SMART" id="SM00450">
    <property type="entry name" value="RHOD"/>
    <property type="match status" value="1"/>
</dbReference>
<organism evidence="2">
    <name type="scientific">Acidithiobacillus ferrivorans</name>
    <dbReference type="NCBI Taxonomy" id="160808"/>
    <lineage>
        <taxon>Bacteria</taxon>
        <taxon>Pseudomonadati</taxon>
        <taxon>Pseudomonadota</taxon>
        <taxon>Acidithiobacillia</taxon>
        <taxon>Acidithiobacillales</taxon>
        <taxon>Acidithiobacillaceae</taxon>
        <taxon>Acidithiobacillus</taxon>
    </lineage>
</organism>
<evidence type="ECO:0000313" key="10">
    <source>
        <dbReference type="Proteomes" id="UP000595420"/>
    </source>
</evidence>
<evidence type="ECO:0000313" key="7">
    <source>
        <dbReference type="Proteomes" id="UP000093129"/>
    </source>
</evidence>
<dbReference type="GO" id="GO:0004792">
    <property type="term" value="F:thiosulfate-cyanide sulfurtransferase activity"/>
    <property type="evidence" value="ECO:0007669"/>
    <property type="project" value="TreeGrafter"/>
</dbReference>
<evidence type="ECO:0000313" key="5">
    <source>
        <dbReference type="EMBL" id="QQD72163.1"/>
    </source>
</evidence>
<dbReference type="Proteomes" id="UP000093129">
    <property type="component" value="Unassembled WGS sequence"/>
</dbReference>
<dbReference type="Gene3D" id="3.40.250.10">
    <property type="entry name" value="Rhodanese-like domain"/>
    <property type="match status" value="1"/>
</dbReference>
<keyword evidence="3" id="KW-0808">Transferase</keyword>
<dbReference type="RefSeq" id="WP_014028303.1">
    <property type="nucleotide sequence ID" value="NZ_CCCS020000023.1"/>
</dbReference>
<evidence type="ECO:0000313" key="6">
    <source>
        <dbReference type="EMBL" id="SMH67295.1"/>
    </source>
</evidence>
<dbReference type="InterPro" id="IPR036873">
    <property type="entry name" value="Rhodanese-like_dom_sf"/>
</dbReference>
<dbReference type="Proteomes" id="UP000193925">
    <property type="component" value="Chromosome AFERRI"/>
</dbReference>
<dbReference type="PANTHER" id="PTHR44086">
    <property type="entry name" value="THIOSULFATE SULFURTRANSFERASE RDL2, MITOCHONDRIAL-RELATED"/>
    <property type="match status" value="1"/>
</dbReference>
<dbReference type="Proteomes" id="UP000595420">
    <property type="component" value="Chromosome"/>
</dbReference>
<dbReference type="PANTHER" id="PTHR44086:SF10">
    <property type="entry name" value="THIOSULFATE SULFURTRANSFERASE_RHODANESE-LIKE DOMAIN-CONTAINING PROTEIN 3"/>
    <property type="match status" value="1"/>
</dbReference>
<reference evidence="2" key="1">
    <citation type="submission" date="2014-03" db="EMBL/GenBank/DDBJ databases">
        <authorList>
            <person name="Genoscope - CEA"/>
        </authorList>
    </citation>
    <scope>NUCLEOTIDE SEQUENCE [LARGE SCALE GENOMIC DNA]</scope>
    <source>
        <strain evidence="2">CF27</strain>
    </source>
</reference>
<dbReference type="EMBL" id="NCBC01000050">
    <property type="protein sequence ID" value="OYV82279.1"/>
    <property type="molecule type" value="Genomic_DNA"/>
</dbReference>
<reference evidence="3 7" key="3">
    <citation type="submission" date="2016-07" db="EMBL/GenBank/DDBJ databases">
        <title>Draft genome of a psychrotolerant acidophile Acidithiobacillus ferrivorans strain YL15.</title>
        <authorList>
            <person name="Peng T."/>
            <person name="Ma L."/>
            <person name="Nan M."/>
            <person name="An N."/>
            <person name="Wang M."/>
            <person name="Qiu G."/>
            <person name="Zeng W."/>
        </authorList>
    </citation>
    <scope>NUCLEOTIDE SEQUENCE [LARGE SCALE GENOMIC DNA]</scope>
    <source>
        <strain evidence="3 7">YL15</strain>
    </source>
</reference>
<gene>
    <name evidence="2" type="ORF">AFERRI_30102</name>
    <name evidence="6" type="ORF">AFERRI_50496</name>
    <name evidence="4" type="ORF">B7Z70_02660</name>
    <name evidence="3" type="ORF">BBC27_12445</name>
    <name evidence="5" type="ORF">H2515_12200</name>
</gene>
<evidence type="ECO:0000313" key="9">
    <source>
        <dbReference type="Proteomes" id="UP000216779"/>
    </source>
</evidence>
<evidence type="ECO:0000313" key="8">
    <source>
        <dbReference type="Proteomes" id="UP000193925"/>
    </source>
</evidence>
<sequence length="149" mass="16404">MNTEAILQKAQERAKAAGKRHAGDMTPEEAHAVLRDHPKAILIDVRSQPELDFSGFVEGCCHVPWQQYPGMTPNADFDAELRKKAQPGDLLLLLCRTGGRSLAAAEHLADLGYGHCYNILGGFEGKHDTHGQRGKVEGWKASGLPWRHK</sequence>
<evidence type="ECO:0000313" key="3">
    <source>
        <dbReference type="EMBL" id="OCB02570.1"/>
    </source>
</evidence>
<dbReference type="Proteomes" id="UP000216779">
    <property type="component" value="Unassembled WGS sequence"/>
</dbReference>
<keyword evidence="8" id="KW-1185">Reference proteome</keyword>
<reference evidence="2" key="2">
    <citation type="submission" date="2014-07" db="EMBL/GenBank/DDBJ databases">
        <title>Initial genome analysis of the psychrotolerant acidophile Acidithiobacillus ferrivorans CF27: insights into iron and sulfur oxidation pathways and into biofilm formation.</title>
        <authorList>
            <person name="Talla E."/>
            <person name="Hedrich S."/>
            <person name="Mangenot S."/>
            <person name="Ji B."/>
            <person name="Johnson D.B."/>
            <person name="Barbe V."/>
            <person name="Bonnefoy V."/>
        </authorList>
    </citation>
    <scope>NUCLEOTIDE SEQUENCE [LARGE SCALE GENOMIC DNA]</scope>
    <source>
        <strain evidence="2">CF27</strain>
    </source>
</reference>
<reference evidence="5 10" key="6">
    <citation type="submission" date="2020-07" db="EMBL/GenBank/DDBJ databases">
        <title>Complete genome sequence analysis of Acidithiobacillus ferrivorans XJFY6S-08 reveals extreme environmental adaptation to alpine acid mine drainage.</title>
        <authorList>
            <person name="Yan L."/>
            <person name="Ni Y."/>
        </authorList>
    </citation>
    <scope>NUCLEOTIDE SEQUENCE [LARGE SCALE GENOMIC DNA]</scope>
    <source>
        <strain evidence="5 10">XJFY6S-08</strain>
    </source>
</reference>
<protein>
    <submittedName>
        <fullName evidence="5">Rhodanese-like domain-containing protein</fullName>
    </submittedName>
    <submittedName>
        <fullName evidence="2">Rhodanese-like protein</fullName>
    </submittedName>
    <submittedName>
        <fullName evidence="3">Sulfurtransferase</fullName>
    </submittedName>
</protein>
<dbReference type="EMBL" id="LT841305">
    <property type="protein sequence ID" value="SMH67295.1"/>
    <property type="molecule type" value="Genomic_DNA"/>
</dbReference>
<dbReference type="AlphaFoldDB" id="A0A060UMB7"/>
<reference evidence="4 9" key="4">
    <citation type="submission" date="2017-03" db="EMBL/GenBank/DDBJ databases">
        <title>Lifting the veil on microbial sulfur biogeochemistry in mining wastewaters.</title>
        <authorList>
            <person name="Kantor R.S."/>
            <person name="Colenbrander Nelson T."/>
            <person name="Marshall S."/>
            <person name="Bennett D."/>
            <person name="Apte S."/>
            <person name="Camacho D."/>
            <person name="Thomas B.C."/>
            <person name="Warren L.A."/>
            <person name="Banfield J.F."/>
        </authorList>
    </citation>
    <scope>NUCLEOTIDE SEQUENCE [LARGE SCALE GENOMIC DNA]</scope>
    <source>
        <strain evidence="4">21-59-9</strain>
    </source>
</reference>
<dbReference type="EMBL" id="MASQ01000093">
    <property type="protein sequence ID" value="OCB02570.1"/>
    <property type="molecule type" value="Genomic_DNA"/>
</dbReference>